<dbReference type="OrthoDB" id="9788068at2"/>
<evidence type="ECO:0000313" key="6">
    <source>
        <dbReference type="EMBL" id="REK71743.1"/>
    </source>
</evidence>
<dbReference type="Gene3D" id="3.40.50.1170">
    <property type="entry name" value="L-asparaginase, N-terminal domain"/>
    <property type="match status" value="1"/>
</dbReference>
<comment type="caution">
    <text evidence="6">The sequence shown here is derived from an EMBL/GenBank/DDBJ whole genome shotgun (WGS) entry which is preliminary data.</text>
</comment>
<evidence type="ECO:0000256" key="3">
    <source>
        <dbReference type="PIRSR" id="PIRSR001220-1"/>
    </source>
</evidence>
<dbReference type="InterPro" id="IPR027474">
    <property type="entry name" value="L-asparaginase_N"/>
</dbReference>
<dbReference type="InterPro" id="IPR020827">
    <property type="entry name" value="Asparaginase/glutaminase_AS1"/>
</dbReference>
<dbReference type="InterPro" id="IPR036152">
    <property type="entry name" value="Asp/glu_Ase-like_sf"/>
</dbReference>
<dbReference type="PRINTS" id="PR00139">
    <property type="entry name" value="ASNGLNASE"/>
</dbReference>
<evidence type="ECO:0000313" key="7">
    <source>
        <dbReference type="Proteomes" id="UP000261905"/>
    </source>
</evidence>
<gene>
    <name evidence="6" type="ORF">DX130_18650</name>
</gene>
<dbReference type="InterPro" id="IPR027473">
    <property type="entry name" value="L-asparaginase_C"/>
</dbReference>
<dbReference type="PIRSF" id="PIRSF001220">
    <property type="entry name" value="L-ASNase_gatD"/>
    <property type="match status" value="1"/>
</dbReference>
<sequence>MDVLRCPKRASLNNDSMMSGGRLLMKRLLVIFTGGTIGSKAEGLAINVSDSGSYTLLEEYRKQPFYRNDVQLDTIQPLNLLSENLTPQDWLVLAKAIREVDWSLYEGLIVTHGSDTLAYTAAMMSYLFADVPIPLVLTASNYPIADVRSNGLRNLSSSIDFIVNASLPGTFVVYENNKGEPLVYLGTRIFQNESFTDQFLSPYELVYGMMASDRTFQLVEDRRNPDPASLSPRASTLSWEPLTLQLEDAVLYIKPYPGLNYDLYDFSKQKPRVILHDLHHSGTANALEAGPYSLTAFIEKIRELEIDCYLCPITNASDALYDSSHRLIDAGARFIENISIEAALTKLMLAYGMIEEDGARDAFIRSASIYYEKLEVLS</sequence>
<feature type="active site" description="O-isoaspartyl threonine intermediate" evidence="3">
    <location>
        <position position="36"/>
    </location>
</feature>
<dbReference type="Proteomes" id="UP000261905">
    <property type="component" value="Unassembled WGS sequence"/>
</dbReference>
<accession>A0A371P719</accession>
<dbReference type="SUPFAM" id="SSF53774">
    <property type="entry name" value="Glutaminase/Asparaginase"/>
    <property type="match status" value="1"/>
</dbReference>
<dbReference type="PANTHER" id="PTHR11707">
    <property type="entry name" value="L-ASPARAGINASE"/>
    <property type="match status" value="1"/>
</dbReference>
<dbReference type="PROSITE" id="PS51732">
    <property type="entry name" value="ASN_GLN_ASE_3"/>
    <property type="match status" value="1"/>
</dbReference>
<keyword evidence="7" id="KW-1185">Reference proteome</keyword>
<evidence type="ECO:0000256" key="4">
    <source>
        <dbReference type="PROSITE-ProRule" id="PRU10099"/>
    </source>
</evidence>
<dbReference type="InterPro" id="IPR037152">
    <property type="entry name" value="L-asparaginase_N_sf"/>
</dbReference>
<evidence type="ECO:0000256" key="2">
    <source>
        <dbReference type="ARBA" id="ARBA00012920"/>
    </source>
</evidence>
<dbReference type="PIRSF" id="PIRSF500176">
    <property type="entry name" value="L_ASNase"/>
    <property type="match status" value="1"/>
</dbReference>
<proteinExistence type="inferred from homology"/>
<reference evidence="6 7" key="1">
    <citation type="submission" date="2018-08" db="EMBL/GenBank/DDBJ databases">
        <title>Paenibacillus sp. M4BSY-1, whole genome shotgun sequence.</title>
        <authorList>
            <person name="Tuo L."/>
        </authorList>
    </citation>
    <scope>NUCLEOTIDE SEQUENCE [LARGE SCALE GENOMIC DNA]</scope>
    <source>
        <strain evidence="6 7">M4BSY-1</strain>
    </source>
</reference>
<dbReference type="PROSITE" id="PS00144">
    <property type="entry name" value="ASN_GLN_ASE_1"/>
    <property type="match status" value="1"/>
</dbReference>
<dbReference type="PANTHER" id="PTHR11707:SF28">
    <property type="entry name" value="60 KDA LYSOPHOSPHOLIPASE"/>
    <property type="match status" value="1"/>
</dbReference>
<dbReference type="GO" id="GO:0004067">
    <property type="term" value="F:asparaginase activity"/>
    <property type="evidence" value="ECO:0007669"/>
    <property type="project" value="UniProtKB-UniRule"/>
</dbReference>
<dbReference type="Gene3D" id="3.40.50.40">
    <property type="match status" value="1"/>
</dbReference>
<evidence type="ECO:0000256" key="1">
    <source>
        <dbReference type="ARBA" id="ARBA00010518"/>
    </source>
</evidence>
<dbReference type="Pfam" id="PF00710">
    <property type="entry name" value="Asparaginase"/>
    <property type="match status" value="1"/>
</dbReference>
<dbReference type="SMART" id="SM00870">
    <property type="entry name" value="Asparaginase"/>
    <property type="match status" value="1"/>
</dbReference>
<dbReference type="InterPro" id="IPR006034">
    <property type="entry name" value="Asparaginase/glutaminase-like"/>
</dbReference>
<comment type="similarity">
    <text evidence="1">Belongs to the asparaginase 1 family.</text>
</comment>
<feature type="active site" evidence="4">
    <location>
        <position position="36"/>
    </location>
</feature>
<name>A0A371P719_9BACL</name>
<dbReference type="GO" id="GO:0006520">
    <property type="term" value="P:amino acid metabolic process"/>
    <property type="evidence" value="ECO:0007669"/>
    <property type="project" value="InterPro"/>
</dbReference>
<protein>
    <recommendedName>
        <fullName evidence="2">asparaginase</fullName>
        <ecNumber evidence="2">3.5.1.1</ecNumber>
    </recommendedName>
</protein>
<dbReference type="AlphaFoldDB" id="A0A371P719"/>
<organism evidence="6 7">
    <name type="scientific">Paenibacillus paeoniae</name>
    <dbReference type="NCBI Taxonomy" id="2292705"/>
    <lineage>
        <taxon>Bacteria</taxon>
        <taxon>Bacillati</taxon>
        <taxon>Bacillota</taxon>
        <taxon>Bacilli</taxon>
        <taxon>Bacillales</taxon>
        <taxon>Paenibacillaceae</taxon>
        <taxon>Paenibacillus</taxon>
    </lineage>
</organism>
<dbReference type="EC" id="3.5.1.1" evidence="2"/>
<evidence type="ECO:0000259" key="5">
    <source>
        <dbReference type="Pfam" id="PF00710"/>
    </source>
</evidence>
<feature type="domain" description="L-asparaginase N-terminal" evidence="5">
    <location>
        <begin position="27"/>
        <end position="202"/>
    </location>
</feature>
<dbReference type="EMBL" id="QUBQ01000004">
    <property type="protein sequence ID" value="REK71743.1"/>
    <property type="molecule type" value="Genomic_DNA"/>
</dbReference>